<dbReference type="PIRSF" id="PIRSF001092">
    <property type="entry name" value="Alpha-L-fucosidase"/>
    <property type="match status" value="1"/>
</dbReference>
<evidence type="ECO:0000313" key="10">
    <source>
        <dbReference type="Proteomes" id="UP000190080"/>
    </source>
</evidence>
<dbReference type="PRINTS" id="PR00741">
    <property type="entry name" value="GLHYDRLASE29"/>
</dbReference>
<feature type="domain" description="Glycoside hydrolase family 29 N-terminal" evidence="8">
    <location>
        <begin position="22"/>
        <end position="353"/>
    </location>
</feature>
<evidence type="ECO:0000256" key="6">
    <source>
        <dbReference type="ARBA" id="ARBA00023295"/>
    </source>
</evidence>
<dbReference type="AlphaFoldDB" id="A0A1V4IXH3"/>
<protein>
    <recommendedName>
        <fullName evidence="3">alpha-L-fucosidase</fullName>
        <ecNumber evidence="3">3.2.1.51</ecNumber>
    </recommendedName>
</protein>
<sequence>MDLKREDIEQAKYDSIDNNEYEESAMVRKRLEWFQDQKVGLIFHWGVYAVSGVVESWQLSEGDEWARPGWKGDIKKLQKDYWDMNKKFNPTKFNPDSWAEVAEKAGMKYMVFTTKHHDGFNMFDTKYSDYKVTGKDCPFNNNPRANIVKEVFDAFRKKNIGIGAYYSKADWHCPYYWVPGERALSRYASYDEKENPEMWNKFVEFVHGQFEELMRDYGHVDILWLDAGWVCAPREDIKMDEIAKMARSYQPELLIVDRTVGGRHENYITPERCVPDAPLEKPWESCITMANNWGYVPNDEYKSITEVIHTLVDIVAKGGNLLLGVGPKPDGTLPEEAVNGLLKVGDWLNVNGEAIYGTRAYKPYREGKCAFTQKGNDIYVIYLMDEKEKELPESIEFEKADFTGRKAVSILGSNEGVSLVNEGNITKIVIPKAARKIKDHAVVFKL</sequence>
<dbReference type="Gene3D" id="2.60.40.1180">
    <property type="entry name" value="Golgi alpha-mannosidase II"/>
    <property type="match status" value="1"/>
</dbReference>
<dbReference type="OrthoDB" id="107551at2"/>
<dbReference type="GO" id="GO:0005764">
    <property type="term" value="C:lysosome"/>
    <property type="evidence" value="ECO:0007669"/>
    <property type="project" value="TreeGrafter"/>
</dbReference>
<organism evidence="9 10">
    <name type="scientific">Clostridium oryzae</name>
    <dbReference type="NCBI Taxonomy" id="1450648"/>
    <lineage>
        <taxon>Bacteria</taxon>
        <taxon>Bacillati</taxon>
        <taxon>Bacillota</taxon>
        <taxon>Clostridia</taxon>
        <taxon>Eubacteriales</taxon>
        <taxon>Clostridiaceae</taxon>
        <taxon>Clostridium</taxon>
    </lineage>
</organism>
<evidence type="ECO:0000256" key="2">
    <source>
        <dbReference type="ARBA" id="ARBA00007951"/>
    </source>
</evidence>
<dbReference type="PANTHER" id="PTHR10030:SF37">
    <property type="entry name" value="ALPHA-L-FUCOSIDASE-RELATED"/>
    <property type="match status" value="1"/>
</dbReference>
<dbReference type="GO" id="GO:0016139">
    <property type="term" value="P:glycoside catabolic process"/>
    <property type="evidence" value="ECO:0007669"/>
    <property type="project" value="TreeGrafter"/>
</dbReference>
<dbReference type="RefSeq" id="WP_079421919.1">
    <property type="nucleotide sequence ID" value="NZ_MZGV01000003.1"/>
</dbReference>
<evidence type="ECO:0000256" key="3">
    <source>
        <dbReference type="ARBA" id="ARBA00012662"/>
    </source>
</evidence>
<reference evidence="9 10" key="1">
    <citation type="submission" date="2017-03" db="EMBL/GenBank/DDBJ databases">
        <title>Genome sequence of Clostridium oryzae DSM 28571.</title>
        <authorList>
            <person name="Poehlein A."/>
            <person name="Daniel R."/>
        </authorList>
    </citation>
    <scope>NUCLEOTIDE SEQUENCE [LARGE SCALE GENOMIC DNA]</scope>
    <source>
        <strain evidence="9 10">DSM 28571</strain>
    </source>
</reference>
<gene>
    <name evidence="9" type="ORF">CLORY_04610</name>
</gene>
<evidence type="ECO:0000256" key="4">
    <source>
        <dbReference type="ARBA" id="ARBA00022729"/>
    </source>
</evidence>
<dbReference type="SUPFAM" id="SSF51445">
    <property type="entry name" value="(Trans)glycosidases"/>
    <property type="match status" value="1"/>
</dbReference>
<keyword evidence="6" id="KW-0326">Glycosidase</keyword>
<keyword evidence="4" id="KW-0732">Signal</keyword>
<evidence type="ECO:0000259" key="8">
    <source>
        <dbReference type="Pfam" id="PF01120"/>
    </source>
</evidence>
<evidence type="ECO:0000256" key="5">
    <source>
        <dbReference type="ARBA" id="ARBA00022801"/>
    </source>
</evidence>
<dbReference type="Proteomes" id="UP000190080">
    <property type="component" value="Unassembled WGS sequence"/>
</dbReference>
<dbReference type="EMBL" id="MZGV01000003">
    <property type="protein sequence ID" value="OPJ64593.1"/>
    <property type="molecule type" value="Genomic_DNA"/>
</dbReference>
<dbReference type="InterPro" id="IPR013780">
    <property type="entry name" value="Glyco_hydro_b"/>
</dbReference>
<comment type="caution">
    <text evidence="9">The sequence shown here is derived from an EMBL/GenBank/DDBJ whole genome shotgun (WGS) entry which is preliminary data.</text>
</comment>
<dbReference type="SMART" id="SM00812">
    <property type="entry name" value="Alpha_L_fucos"/>
    <property type="match status" value="1"/>
</dbReference>
<dbReference type="GO" id="GO:0004560">
    <property type="term" value="F:alpha-L-fucosidase activity"/>
    <property type="evidence" value="ECO:0007669"/>
    <property type="project" value="InterPro"/>
</dbReference>
<proteinExistence type="inferred from homology"/>
<name>A0A1V4IXH3_9CLOT</name>
<accession>A0A1V4IXH3</accession>
<comment type="function">
    <text evidence="1">Alpha-L-fucosidase is responsible for hydrolyzing the alpha-1,6-linked fucose joined to the reducing-end N-acetylglucosamine of the carbohydrate moieties of glycoproteins.</text>
</comment>
<evidence type="ECO:0000313" key="9">
    <source>
        <dbReference type="EMBL" id="OPJ64593.1"/>
    </source>
</evidence>
<dbReference type="InterPro" id="IPR016286">
    <property type="entry name" value="FUC_metazoa-typ"/>
</dbReference>
<dbReference type="GO" id="GO:0006004">
    <property type="term" value="P:fucose metabolic process"/>
    <property type="evidence" value="ECO:0007669"/>
    <property type="project" value="InterPro"/>
</dbReference>
<dbReference type="InterPro" id="IPR000933">
    <property type="entry name" value="Glyco_hydro_29"/>
</dbReference>
<dbReference type="PANTHER" id="PTHR10030">
    <property type="entry name" value="ALPHA-L-FUCOSIDASE"/>
    <property type="match status" value="1"/>
</dbReference>
<comment type="similarity">
    <text evidence="2">Belongs to the glycosyl hydrolase 29 family.</text>
</comment>
<dbReference type="Pfam" id="PF01120">
    <property type="entry name" value="Alpha_L_fucos"/>
    <property type="match status" value="1"/>
</dbReference>
<dbReference type="EC" id="3.2.1.51" evidence="3"/>
<keyword evidence="10" id="KW-1185">Reference proteome</keyword>
<evidence type="ECO:0000256" key="7">
    <source>
        <dbReference type="PIRSR" id="PIRSR001092-1"/>
    </source>
</evidence>
<dbReference type="InterPro" id="IPR057739">
    <property type="entry name" value="Glyco_hydro_29_N"/>
</dbReference>
<dbReference type="Gene3D" id="3.20.20.80">
    <property type="entry name" value="Glycosidases"/>
    <property type="match status" value="1"/>
</dbReference>
<evidence type="ECO:0000256" key="1">
    <source>
        <dbReference type="ARBA" id="ARBA00004071"/>
    </source>
</evidence>
<keyword evidence="5" id="KW-0378">Hydrolase</keyword>
<dbReference type="STRING" id="1450648.CLORY_04610"/>
<dbReference type="InterPro" id="IPR017853">
    <property type="entry name" value="GH"/>
</dbReference>
<feature type="site" description="May be important for catalysis" evidence="7">
    <location>
        <position position="286"/>
    </location>
</feature>